<name>A0ABW2V8Z5_9BACL</name>
<reference evidence="4" key="1">
    <citation type="journal article" date="2019" name="Int. J. Syst. Evol. Microbiol.">
        <title>The Global Catalogue of Microorganisms (GCM) 10K type strain sequencing project: providing services to taxonomists for standard genome sequencing and annotation.</title>
        <authorList>
            <consortium name="The Broad Institute Genomics Platform"/>
            <consortium name="The Broad Institute Genome Sequencing Center for Infectious Disease"/>
            <person name="Wu L."/>
            <person name="Ma J."/>
        </authorList>
    </citation>
    <scope>NUCLEOTIDE SEQUENCE [LARGE SCALE GENOMIC DNA]</scope>
    <source>
        <strain evidence="4">JCM 18657</strain>
    </source>
</reference>
<evidence type="ECO:0000313" key="4">
    <source>
        <dbReference type="Proteomes" id="UP001596528"/>
    </source>
</evidence>
<keyword evidence="1" id="KW-0732">Signal</keyword>
<feature type="signal peptide" evidence="1">
    <location>
        <begin position="1"/>
        <end position="22"/>
    </location>
</feature>
<organism evidence="3 4">
    <name type="scientific">Paenibacillus thermoaerophilus</name>
    <dbReference type="NCBI Taxonomy" id="1215385"/>
    <lineage>
        <taxon>Bacteria</taxon>
        <taxon>Bacillati</taxon>
        <taxon>Bacillota</taxon>
        <taxon>Bacilli</taxon>
        <taxon>Bacillales</taxon>
        <taxon>Paenibacillaceae</taxon>
        <taxon>Paenibacillus</taxon>
    </lineage>
</organism>
<dbReference type="InterPro" id="IPR036582">
    <property type="entry name" value="Mao_N_sf"/>
</dbReference>
<dbReference type="SUPFAM" id="SSF55383">
    <property type="entry name" value="Copper amine oxidase, domain N"/>
    <property type="match status" value="1"/>
</dbReference>
<evidence type="ECO:0000313" key="3">
    <source>
        <dbReference type="EMBL" id="MFC7751555.1"/>
    </source>
</evidence>
<protein>
    <submittedName>
        <fullName evidence="3">Stalk domain-containing protein</fullName>
    </submittedName>
</protein>
<dbReference type="RefSeq" id="WP_138790626.1">
    <property type="nucleotide sequence ID" value="NZ_JBHTGQ010000048.1"/>
</dbReference>
<dbReference type="Proteomes" id="UP001596528">
    <property type="component" value="Unassembled WGS sequence"/>
</dbReference>
<evidence type="ECO:0000256" key="1">
    <source>
        <dbReference type="SAM" id="SignalP"/>
    </source>
</evidence>
<sequence>MKKKILALSAVLLLSLASVVYASDSIQAVLFPVAYEFNGKTKELPDELVTLNYENRAYIPARFVAENLGARVSYDPDQQVIRFNNSNRFDAATLQIGDTIAGMEVKDFDLQQADDEYVGTVQFSGSALVTGTFSYTMDERLGELLLFTVDRNSQQKLPQLSHDTRTLSFVFTNTEDAKRMFGVSGGTAPASGKVAVEIDEFFLNYQHKDVFNTAKLNDVYVHYKK</sequence>
<keyword evidence="4" id="KW-1185">Reference proteome</keyword>
<dbReference type="EMBL" id="JBHTGQ010000048">
    <property type="protein sequence ID" value="MFC7751555.1"/>
    <property type="molecule type" value="Genomic_DNA"/>
</dbReference>
<dbReference type="InterPro" id="IPR012854">
    <property type="entry name" value="Cu_amine_oxidase-like_N"/>
</dbReference>
<accession>A0ABW2V8Z5</accession>
<feature type="chain" id="PRO_5045771963" evidence="1">
    <location>
        <begin position="23"/>
        <end position="225"/>
    </location>
</feature>
<proteinExistence type="predicted"/>
<comment type="caution">
    <text evidence="3">The sequence shown here is derived from an EMBL/GenBank/DDBJ whole genome shotgun (WGS) entry which is preliminary data.</text>
</comment>
<dbReference type="Pfam" id="PF07833">
    <property type="entry name" value="Cu_amine_oxidN1"/>
    <property type="match status" value="1"/>
</dbReference>
<evidence type="ECO:0000259" key="2">
    <source>
        <dbReference type="Pfam" id="PF07833"/>
    </source>
</evidence>
<gene>
    <name evidence="3" type="ORF">ACFQWB_16685</name>
</gene>
<feature type="domain" description="Copper amine oxidase-like N-terminal" evidence="2">
    <location>
        <begin position="35"/>
        <end position="81"/>
    </location>
</feature>